<organism evidence="7 8">
    <name type="scientific">Priapulus caudatus</name>
    <name type="common">Priapulid worm</name>
    <dbReference type="NCBI Taxonomy" id="37621"/>
    <lineage>
        <taxon>Eukaryota</taxon>
        <taxon>Metazoa</taxon>
        <taxon>Ecdysozoa</taxon>
        <taxon>Scalidophora</taxon>
        <taxon>Priapulida</taxon>
        <taxon>Priapulimorpha</taxon>
        <taxon>Priapulimorphida</taxon>
        <taxon>Priapulidae</taxon>
        <taxon>Priapulus</taxon>
    </lineage>
</organism>
<name>A0ABM1EQT2_PRICU</name>
<dbReference type="SUPFAM" id="SSF57667">
    <property type="entry name" value="beta-beta-alpha zinc fingers"/>
    <property type="match status" value="1"/>
</dbReference>
<proteinExistence type="predicted"/>
<keyword evidence="3" id="KW-0862">Zinc</keyword>
<dbReference type="InterPro" id="IPR013087">
    <property type="entry name" value="Znf_C2H2_type"/>
</dbReference>
<evidence type="ECO:0000313" key="7">
    <source>
        <dbReference type="Proteomes" id="UP000695022"/>
    </source>
</evidence>
<evidence type="ECO:0000256" key="4">
    <source>
        <dbReference type="PROSITE-ProRule" id="PRU00042"/>
    </source>
</evidence>
<evidence type="ECO:0000256" key="5">
    <source>
        <dbReference type="SAM" id="MobiDB-lite"/>
    </source>
</evidence>
<dbReference type="PANTHER" id="PTHR23235">
    <property type="entry name" value="KRUEPPEL-LIKE TRANSCRIPTION FACTOR"/>
    <property type="match status" value="1"/>
</dbReference>
<protein>
    <submittedName>
        <fullName evidence="8">Krueppel-like factor 14</fullName>
    </submittedName>
</protein>
<dbReference type="RefSeq" id="XP_014674553.1">
    <property type="nucleotide sequence ID" value="XM_014819067.1"/>
</dbReference>
<feature type="domain" description="C2H2-type" evidence="6">
    <location>
        <begin position="383"/>
        <end position="412"/>
    </location>
</feature>
<feature type="domain" description="C2H2-type" evidence="6">
    <location>
        <begin position="353"/>
        <end position="382"/>
    </location>
</feature>
<feature type="compositionally biased region" description="Basic and acidic residues" evidence="5">
    <location>
        <begin position="214"/>
        <end position="225"/>
    </location>
</feature>
<gene>
    <name evidence="8" type="primary">LOC106814720</name>
</gene>
<feature type="region of interest" description="Disordered" evidence="5">
    <location>
        <begin position="98"/>
        <end position="117"/>
    </location>
</feature>
<feature type="compositionally biased region" description="Low complexity" evidence="5">
    <location>
        <begin position="139"/>
        <end position="156"/>
    </location>
</feature>
<dbReference type="Proteomes" id="UP000695022">
    <property type="component" value="Unplaced"/>
</dbReference>
<dbReference type="PROSITE" id="PS50157">
    <property type="entry name" value="ZINC_FINGER_C2H2_2"/>
    <property type="match status" value="3"/>
</dbReference>
<dbReference type="GeneID" id="106814720"/>
<keyword evidence="7" id="KW-1185">Reference proteome</keyword>
<keyword evidence="1" id="KW-0479">Metal-binding</keyword>
<feature type="region of interest" description="Disordered" evidence="5">
    <location>
        <begin position="139"/>
        <end position="177"/>
    </location>
</feature>
<reference evidence="8" key="1">
    <citation type="submission" date="2025-08" db="UniProtKB">
        <authorList>
            <consortium name="RefSeq"/>
        </authorList>
    </citation>
    <scope>IDENTIFICATION</scope>
</reference>
<dbReference type="Pfam" id="PF00096">
    <property type="entry name" value="zf-C2H2"/>
    <property type="match status" value="3"/>
</dbReference>
<feature type="region of interest" description="Disordered" evidence="5">
    <location>
        <begin position="205"/>
        <end position="250"/>
    </location>
</feature>
<evidence type="ECO:0000256" key="1">
    <source>
        <dbReference type="ARBA" id="ARBA00022723"/>
    </source>
</evidence>
<accession>A0ABM1EQT2</accession>
<evidence type="ECO:0000256" key="2">
    <source>
        <dbReference type="ARBA" id="ARBA00022771"/>
    </source>
</evidence>
<evidence type="ECO:0000313" key="8">
    <source>
        <dbReference type="RefSeq" id="XP_014674553.1"/>
    </source>
</evidence>
<feature type="domain" description="C2H2-type" evidence="6">
    <location>
        <begin position="413"/>
        <end position="440"/>
    </location>
</feature>
<evidence type="ECO:0000256" key="3">
    <source>
        <dbReference type="ARBA" id="ARBA00022833"/>
    </source>
</evidence>
<dbReference type="PROSITE" id="PS00028">
    <property type="entry name" value="ZINC_FINGER_C2H2_1"/>
    <property type="match status" value="3"/>
</dbReference>
<sequence>MVLTMECIPLSPPRTPPDCSNGDLMGRGDLDAVETLLSISKYSPKRLPEAQPAIVFQLPAMSKAWMDRGVAPETPPPSTADMSPPFWMSETAVLPPSSRLTPPLDVPATPRAPVVRSPREKFQERWLASKLAEKERIASAEAEAESSTSSSLVVSPAERRTTPACDGGATDGRLSRSHQCSVIRRNVSQATTPANKRACDVAVGEATPAPAKKPRQEAEDAELGREAVTVSTQTNAAEEKQWEGTTDPPPPPPPVAAATMMPLLSLPVLGGQPGGGCGQFIIAQVPALGGSILHPQLLQFIVKSSENGGARPIGVDRLQPTRPLRPLIPATQAPQCAPNAVPAATPASRNRNFSCPHAGCDKSYYKSSHLKAHFRRHTGEKPFACNWPECGRCFSRSDELSRHRRTHTGEKKFSCGVCGRNFMRSDHLAKHCRRHLGSARVAATVGPAGGNSRPTVLVNI</sequence>
<dbReference type="Gene3D" id="3.30.160.60">
    <property type="entry name" value="Classic Zinc Finger"/>
    <property type="match status" value="3"/>
</dbReference>
<dbReference type="InterPro" id="IPR036236">
    <property type="entry name" value="Znf_C2H2_sf"/>
</dbReference>
<dbReference type="SMART" id="SM00355">
    <property type="entry name" value="ZnF_C2H2"/>
    <property type="match status" value="3"/>
</dbReference>
<keyword evidence="2 4" id="KW-0863">Zinc-finger</keyword>
<dbReference type="PANTHER" id="PTHR23235:SF164">
    <property type="entry name" value="C2H2-TYPE DOMAIN-CONTAINING PROTEIN"/>
    <property type="match status" value="1"/>
</dbReference>
<evidence type="ECO:0000259" key="6">
    <source>
        <dbReference type="PROSITE" id="PS50157"/>
    </source>
</evidence>